<accession>A0A2G4REK1</accession>
<protein>
    <submittedName>
        <fullName evidence="2">Uncharacterized protein</fullName>
    </submittedName>
</protein>
<dbReference type="EMBL" id="PEBQ01000043">
    <property type="protein sequence ID" value="PHY94996.1"/>
    <property type="molecule type" value="Genomic_DNA"/>
</dbReference>
<dbReference type="Proteomes" id="UP000228751">
    <property type="component" value="Unassembled WGS sequence"/>
</dbReference>
<organism evidence="2 3">
    <name type="scientific">Acetobacter pomorum</name>
    <dbReference type="NCBI Taxonomy" id="65959"/>
    <lineage>
        <taxon>Bacteria</taxon>
        <taxon>Pseudomonadati</taxon>
        <taxon>Pseudomonadota</taxon>
        <taxon>Alphaproteobacteria</taxon>
        <taxon>Acetobacterales</taxon>
        <taxon>Acetobacteraceae</taxon>
        <taxon>Acetobacter</taxon>
    </lineage>
</organism>
<evidence type="ECO:0000313" key="3">
    <source>
        <dbReference type="Proteomes" id="UP000228751"/>
    </source>
</evidence>
<evidence type="ECO:0000313" key="2">
    <source>
        <dbReference type="EMBL" id="PHY94996.1"/>
    </source>
</evidence>
<gene>
    <name evidence="2" type="ORF">CSR02_03435</name>
</gene>
<evidence type="ECO:0000256" key="1">
    <source>
        <dbReference type="SAM" id="MobiDB-lite"/>
    </source>
</evidence>
<reference evidence="2 3" key="1">
    <citation type="submission" date="2017-10" db="EMBL/GenBank/DDBJ databases">
        <title>Genomic analysis of the genus Acetobacter.</title>
        <authorList>
            <person name="Kim K.H."/>
            <person name="Chun B.H."/>
            <person name="Son A.R."/>
            <person name="Jeon C.O."/>
        </authorList>
    </citation>
    <scope>NUCLEOTIDE SEQUENCE [LARGE SCALE GENOMIC DNA]</scope>
    <source>
        <strain evidence="2 3">LHT 2458</strain>
    </source>
</reference>
<name>A0A2G4REK1_9PROT</name>
<dbReference type="AlphaFoldDB" id="A0A2G4REK1"/>
<proteinExistence type="predicted"/>
<feature type="region of interest" description="Disordered" evidence="1">
    <location>
        <begin position="36"/>
        <end position="59"/>
    </location>
</feature>
<keyword evidence="3" id="KW-1185">Reference proteome</keyword>
<sequence length="59" mass="6998">MKKRKQPDRKSKAMPVETRTIQAYSQKRERIQNALPRTQPRMKREKGAVIPFMSRGNRS</sequence>
<comment type="caution">
    <text evidence="2">The sequence shown here is derived from an EMBL/GenBank/DDBJ whole genome shotgun (WGS) entry which is preliminary data.</text>
</comment>